<dbReference type="EMBL" id="JASAXT010000024">
    <property type="protein sequence ID" value="MDP8149352.1"/>
    <property type="molecule type" value="Genomic_DNA"/>
</dbReference>
<evidence type="ECO:0000256" key="2">
    <source>
        <dbReference type="ARBA" id="ARBA00022801"/>
    </source>
</evidence>
<dbReference type="CDD" id="cd04690">
    <property type="entry name" value="NUDIX_Hydrolase"/>
    <property type="match status" value="1"/>
</dbReference>
<proteinExistence type="predicted"/>
<reference evidence="4 5" key="1">
    <citation type="journal article" date="2023" name="Front. Microbiol.">
        <title>Phylogeography and host specificity of Pasteurellaceae pathogenic to sea-farmed fish in the north-east Atlantic.</title>
        <authorList>
            <person name="Gulla S."/>
            <person name="Colquhoun D.J."/>
            <person name="Olsen A.B."/>
            <person name="Spilsberg B."/>
            <person name="Lagesen K."/>
            <person name="Aakesson C.P."/>
            <person name="Strom S."/>
            <person name="Manji F."/>
            <person name="Birkbeck T.H."/>
            <person name="Nilsen H.K."/>
        </authorList>
    </citation>
    <scope>NUCLEOTIDE SEQUENCE [LARGE SCALE GENOMIC DNA]</scope>
    <source>
        <strain evidence="4 5">NVIB3131</strain>
    </source>
</reference>
<sequence length="130" mass="14936">MNTEIDKLAWLHIQNNQVLMARSKGKEKFYLPGGKREQGEDDNAALIREIKEELCVDLFPNTIKYAGTFLAQADGKPEGYNVKLTCYTADFQGECKADQEIEEIRWIGYQEREKCSLAAQIVLDFLKEKQ</sequence>
<dbReference type="AlphaFoldDB" id="A0AAW8CJZ8"/>
<evidence type="ECO:0000256" key="1">
    <source>
        <dbReference type="ARBA" id="ARBA00001946"/>
    </source>
</evidence>
<evidence type="ECO:0000259" key="3">
    <source>
        <dbReference type="PROSITE" id="PS51462"/>
    </source>
</evidence>
<dbReference type="InterPro" id="IPR000086">
    <property type="entry name" value="NUDIX_hydrolase_dom"/>
</dbReference>
<gene>
    <name evidence="4" type="ORF">QJU57_09755</name>
</gene>
<feature type="domain" description="Nudix hydrolase" evidence="3">
    <location>
        <begin position="1"/>
        <end position="130"/>
    </location>
</feature>
<comment type="cofactor">
    <cofactor evidence="1">
        <name>Mg(2+)</name>
        <dbReference type="ChEBI" id="CHEBI:18420"/>
    </cofactor>
</comment>
<evidence type="ECO:0000313" key="4">
    <source>
        <dbReference type="EMBL" id="MDP8149352.1"/>
    </source>
</evidence>
<dbReference type="Gene3D" id="3.90.79.10">
    <property type="entry name" value="Nucleoside Triphosphate Pyrophosphohydrolase"/>
    <property type="match status" value="1"/>
</dbReference>
<dbReference type="GO" id="GO:0016787">
    <property type="term" value="F:hydrolase activity"/>
    <property type="evidence" value="ECO:0007669"/>
    <property type="project" value="UniProtKB-KW"/>
</dbReference>
<keyword evidence="2" id="KW-0378">Hydrolase</keyword>
<dbReference type="Proteomes" id="UP001226020">
    <property type="component" value="Unassembled WGS sequence"/>
</dbReference>
<evidence type="ECO:0000313" key="5">
    <source>
        <dbReference type="Proteomes" id="UP001226020"/>
    </source>
</evidence>
<name>A0AAW8CJZ8_9PAST</name>
<accession>A0AAW8CJZ8</accession>
<dbReference type="RefSeq" id="WP_306348267.1">
    <property type="nucleotide sequence ID" value="NZ_JASAWV010000027.1"/>
</dbReference>
<dbReference type="Pfam" id="PF00293">
    <property type="entry name" value="NUDIX"/>
    <property type="match status" value="1"/>
</dbReference>
<dbReference type="InterPro" id="IPR015797">
    <property type="entry name" value="NUDIX_hydrolase-like_dom_sf"/>
</dbReference>
<protein>
    <submittedName>
        <fullName evidence="4">NUDIX domain-containing protein</fullName>
    </submittedName>
</protein>
<keyword evidence="5" id="KW-1185">Reference proteome</keyword>
<dbReference type="PANTHER" id="PTHR43046:SF2">
    <property type="entry name" value="8-OXO-DGTP DIPHOSPHATASE-RELATED"/>
    <property type="match status" value="1"/>
</dbReference>
<organism evidence="4 5">
    <name type="scientific">Phocoenobacter atlanticus subsp. atlanticus</name>
    <dbReference type="NCBI Taxonomy" id="3061285"/>
    <lineage>
        <taxon>Bacteria</taxon>
        <taxon>Pseudomonadati</taxon>
        <taxon>Pseudomonadota</taxon>
        <taxon>Gammaproteobacteria</taxon>
        <taxon>Pasteurellales</taxon>
        <taxon>Pasteurellaceae</taxon>
        <taxon>Phocoenobacter</taxon>
        <taxon>Phocoenobacter atlanticus</taxon>
    </lineage>
</organism>
<dbReference type="PROSITE" id="PS51462">
    <property type="entry name" value="NUDIX"/>
    <property type="match status" value="1"/>
</dbReference>
<dbReference type="SUPFAM" id="SSF55811">
    <property type="entry name" value="Nudix"/>
    <property type="match status" value="1"/>
</dbReference>
<comment type="caution">
    <text evidence="4">The sequence shown here is derived from an EMBL/GenBank/DDBJ whole genome shotgun (WGS) entry which is preliminary data.</text>
</comment>
<dbReference type="PANTHER" id="PTHR43046">
    <property type="entry name" value="GDP-MANNOSE MANNOSYL HYDROLASE"/>
    <property type="match status" value="1"/>
</dbReference>